<keyword evidence="2" id="KW-0732">Signal</keyword>
<protein>
    <submittedName>
        <fullName evidence="4">Type II secretion system protein D</fullName>
    </submittedName>
</protein>
<gene>
    <name evidence="4" type="primary">outD_1</name>
    <name evidence="4" type="ORF">RHODGE_RHODGE_03247</name>
</gene>
<dbReference type="EMBL" id="UWOC01000160">
    <property type="protein sequence ID" value="VCU10062.1"/>
    <property type="molecule type" value="Genomic_DNA"/>
</dbReference>
<dbReference type="InterPro" id="IPR050810">
    <property type="entry name" value="Bact_Secretion_Sys_Channel"/>
</dbReference>
<comment type="similarity">
    <text evidence="1">Belongs to the bacterial secretin family.</text>
</comment>
<dbReference type="PROSITE" id="PS50914">
    <property type="entry name" value="BON"/>
    <property type="match status" value="1"/>
</dbReference>
<evidence type="ECO:0000313" key="5">
    <source>
        <dbReference type="Proteomes" id="UP000289200"/>
    </source>
</evidence>
<dbReference type="InterPro" id="IPR004846">
    <property type="entry name" value="T2SS/T3SS_dom"/>
</dbReference>
<feature type="signal peptide" evidence="2">
    <location>
        <begin position="1"/>
        <end position="29"/>
    </location>
</feature>
<dbReference type="GO" id="GO:0015627">
    <property type="term" value="C:type II protein secretion system complex"/>
    <property type="evidence" value="ECO:0007669"/>
    <property type="project" value="TreeGrafter"/>
</dbReference>
<dbReference type="Pfam" id="PF00263">
    <property type="entry name" value="Secretin"/>
    <property type="match status" value="1"/>
</dbReference>
<evidence type="ECO:0000256" key="2">
    <source>
        <dbReference type="SAM" id="SignalP"/>
    </source>
</evidence>
<organism evidence="4 5">
    <name type="scientific">Rhodoplanes serenus</name>
    <dbReference type="NCBI Taxonomy" id="200615"/>
    <lineage>
        <taxon>Bacteria</taxon>
        <taxon>Pseudomonadati</taxon>
        <taxon>Pseudomonadota</taxon>
        <taxon>Alphaproteobacteria</taxon>
        <taxon>Hyphomicrobiales</taxon>
        <taxon>Nitrobacteraceae</taxon>
        <taxon>Rhodoplanes</taxon>
    </lineage>
</organism>
<sequence>MSIRTTIRGLVLGILLAGAAIVAAGTAGAADPRGVPPPAPLPVDPVALEGGAQPVQLGIGKSVVIDLPRDVKDVLVSDPLIANAVIRSSRRAYLIGVKIGQASVYFFDDAGAQIAGFDIAVTRDLNGLKATLRRMFPAGDVSIEGVGDGVMLTGSVSSPGESQQAFDIATRLVGSDTKVVNAISIKGRDQVMLKVTVAEIQRDVIKQLGIDLNGQIGGGNAVLDFNTSNPFSAYGQQLSPTALTAGFGGKVTATLKAMERAGVIRTLAEPNLSAISGESASFLAGGEFPIPGGLTCDQTGRNCQVSVQFKKFGIGLSFTPVVLSEGRISLKVMTEVSDLSNEGSITLQPTIGGPTVTVPSIRTRRAETLVEVPSGGMLAMAGMIQEQTKQQINGFPGLLQLPVLGTLFRSRDYVNRQSELVILVTPYTVRAVAPKELSRPDDGFADMSDPSSVLMGRLNRLYGVRGSVDARRTYFGKYGFILD</sequence>
<dbReference type="OrthoDB" id="9775455at2"/>
<dbReference type="Pfam" id="PF13629">
    <property type="entry name" value="T2SS-T3SS_pil_N"/>
    <property type="match status" value="1"/>
</dbReference>
<accession>A0A447CXJ9</accession>
<dbReference type="InterPro" id="IPR001775">
    <property type="entry name" value="GspD/PilQ"/>
</dbReference>
<dbReference type="PANTHER" id="PTHR30332">
    <property type="entry name" value="PROBABLE GENERAL SECRETION PATHWAY PROTEIN D"/>
    <property type="match status" value="1"/>
</dbReference>
<dbReference type="PANTHER" id="PTHR30332:SF17">
    <property type="entry name" value="TYPE IV PILIATION SYSTEM PROTEIN DR_0774-RELATED"/>
    <property type="match status" value="1"/>
</dbReference>
<proteinExistence type="inferred from homology"/>
<dbReference type="InterPro" id="IPR007055">
    <property type="entry name" value="BON_dom"/>
</dbReference>
<comment type="caution">
    <text evidence="4">The sequence shown here is derived from an EMBL/GenBank/DDBJ whole genome shotgun (WGS) entry which is preliminary data.</text>
</comment>
<dbReference type="AlphaFoldDB" id="A0A447CXJ9"/>
<name>A0A447CXJ9_9BRAD</name>
<dbReference type="RefSeq" id="WP_129609934.1">
    <property type="nucleotide sequence ID" value="NZ_UWOC01000160.1"/>
</dbReference>
<dbReference type="PRINTS" id="PR00811">
    <property type="entry name" value="BCTERIALGSPD"/>
</dbReference>
<dbReference type="InterPro" id="IPR032789">
    <property type="entry name" value="T2SS-T3SS_pil_N"/>
</dbReference>
<evidence type="ECO:0000313" key="4">
    <source>
        <dbReference type="EMBL" id="VCU10062.1"/>
    </source>
</evidence>
<feature type="chain" id="PRO_5019139584" evidence="2">
    <location>
        <begin position="30"/>
        <end position="483"/>
    </location>
</feature>
<dbReference type="GO" id="GO:0009306">
    <property type="term" value="P:protein secretion"/>
    <property type="evidence" value="ECO:0007669"/>
    <property type="project" value="InterPro"/>
</dbReference>
<reference evidence="5" key="1">
    <citation type="submission" date="2018-10" db="EMBL/GenBank/DDBJ databases">
        <authorList>
            <person name="Peiro R."/>
            <person name="Begona"/>
            <person name="Cbmso G."/>
            <person name="Lopez M."/>
            <person name="Gonzalez S."/>
            <person name="Sacristan E."/>
            <person name="Castillo E."/>
        </authorList>
    </citation>
    <scope>NUCLEOTIDE SEQUENCE [LARGE SCALE GENOMIC DNA]</scope>
</reference>
<evidence type="ECO:0000256" key="1">
    <source>
        <dbReference type="RuleBase" id="RU004003"/>
    </source>
</evidence>
<dbReference type="Proteomes" id="UP000289200">
    <property type="component" value="Unassembled WGS sequence"/>
</dbReference>
<evidence type="ECO:0000259" key="3">
    <source>
        <dbReference type="PROSITE" id="PS50914"/>
    </source>
</evidence>
<feature type="domain" description="BON" evidence="3">
    <location>
        <begin position="117"/>
        <end position="187"/>
    </location>
</feature>
<keyword evidence="5" id="KW-1185">Reference proteome</keyword>